<keyword evidence="4" id="KW-1185">Reference proteome</keyword>
<dbReference type="Proteomes" id="UP000240957">
    <property type="component" value="Unassembled WGS sequence"/>
</dbReference>
<sequence>MGVKPNIEDPFDTLWLLQMKYRKPVVAIEELLADYLPHLSLIQANKRACKCDLPFPVFKPDGKYSPWCAHLSDVALWLTSARQEAKKDWHAMKS</sequence>
<evidence type="ECO:0000313" key="4">
    <source>
        <dbReference type="Proteomes" id="UP001595455"/>
    </source>
</evidence>
<accession>A0A371YLF1</accession>
<dbReference type="Pfam" id="PF11112">
    <property type="entry name" value="PyocinActivator"/>
    <property type="match status" value="1"/>
</dbReference>
<dbReference type="OrthoDB" id="6696755at2"/>
<name>A0A371YLF1_9GAMM</name>
<dbReference type="EMBL" id="PYIX02000036">
    <property type="protein sequence ID" value="RFC82319.1"/>
    <property type="molecule type" value="Genomic_DNA"/>
</dbReference>
<dbReference type="Proteomes" id="UP001595455">
    <property type="component" value="Unassembled WGS sequence"/>
</dbReference>
<dbReference type="InterPro" id="IPR020518">
    <property type="entry name" value="Tscrpt_reg_PrtN"/>
</dbReference>
<organism evidence="2 3">
    <name type="scientific">Acinetobacter sichuanensis</name>
    <dbReference type="NCBI Taxonomy" id="2136183"/>
    <lineage>
        <taxon>Bacteria</taxon>
        <taxon>Pseudomonadati</taxon>
        <taxon>Pseudomonadota</taxon>
        <taxon>Gammaproteobacteria</taxon>
        <taxon>Moraxellales</taxon>
        <taxon>Moraxellaceae</taxon>
        <taxon>Acinetobacter</taxon>
    </lineage>
</organism>
<evidence type="ECO:0000313" key="1">
    <source>
        <dbReference type="EMBL" id="MFC2997574.1"/>
    </source>
</evidence>
<dbReference type="EMBL" id="JBHRSF010000150">
    <property type="protein sequence ID" value="MFC2997574.1"/>
    <property type="molecule type" value="Genomic_DNA"/>
</dbReference>
<dbReference type="AlphaFoldDB" id="A0A371YLF1"/>
<evidence type="ECO:0000313" key="2">
    <source>
        <dbReference type="EMBL" id="RFC82319.1"/>
    </source>
</evidence>
<reference evidence="1" key="1">
    <citation type="journal article" date="2014" name="Int. J. Syst. Evol. Microbiol.">
        <title>Complete genome of a new Firmicutes species belonging to the dominant human colonic microbiota ('Ruminococcus bicirculans') reveals two chromosomes and a selective capacity to utilize plant glucans.</title>
        <authorList>
            <consortium name="NISC Comparative Sequencing Program"/>
            <person name="Wegmann U."/>
            <person name="Louis P."/>
            <person name="Goesmann A."/>
            <person name="Henrissat B."/>
            <person name="Duncan S.H."/>
            <person name="Flint H.J."/>
        </authorList>
    </citation>
    <scope>NUCLEOTIDE SEQUENCE</scope>
    <source>
        <strain evidence="1">KCTC 62575</strain>
    </source>
</reference>
<reference evidence="4" key="3">
    <citation type="journal article" date="2019" name="Int. J. Syst. Evol. Microbiol.">
        <title>The Global Catalogue of Microorganisms (GCM) 10K type strain sequencing project: providing services to taxonomists for standard genome sequencing and annotation.</title>
        <authorList>
            <consortium name="The Broad Institute Genomics Platform"/>
            <consortium name="The Broad Institute Genome Sequencing Center for Infectious Disease"/>
            <person name="Wu L."/>
            <person name="Ma J."/>
        </authorList>
    </citation>
    <scope>NUCLEOTIDE SEQUENCE [LARGE SCALE GENOMIC DNA]</scope>
    <source>
        <strain evidence="4">KCTC 62575</strain>
    </source>
</reference>
<dbReference type="GO" id="GO:0006355">
    <property type="term" value="P:regulation of DNA-templated transcription"/>
    <property type="evidence" value="ECO:0007669"/>
    <property type="project" value="InterPro"/>
</dbReference>
<protein>
    <submittedName>
        <fullName evidence="1">Pyocin activator PrtN family protein</fullName>
    </submittedName>
    <submittedName>
        <fullName evidence="2">Pyocin activator protein PrtN</fullName>
    </submittedName>
</protein>
<gene>
    <name evidence="1" type="ORF">ACFODO_20480</name>
    <name evidence="2" type="ORF">C9E89_016940</name>
</gene>
<dbReference type="RefSeq" id="WP_107009513.1">
    <property type="nucleotide sequence ID" value="NZ_JAVIDQ010000013.1"/>
</dbReference>
<evidence type="ECO:0000313" key="3">
    <source>
        <dbReference type="Proteomes" id="UP000240957"/>
    </source>
</evidence>
<comment type="caution">
    <text evidence="2">The sequence shown here is derived from an EMBL/GenBank/DDBJ whole genome shotgun (WGS) entry which is preliminary data.</text>
</comment>
<proteinExistence type="predicted"/>
<reference evidence="1" key="4">
    <citation type="submission" date="2024-09" db="EMBL/GenBank/DDBJ databases">
        <authorList>
            <person name="Sun Q."/>
            <person name="Mori K."/>
        </authorList>
    </citation>
    <scope>NUCLEOTIDE SEQUENCE</scope>
    <source>
        <strain evidence="1">KCTC 62575</strain>
    </source>
</reference>
<reference evidence="2 3" key="2">
    <citation type="submission" date="2018-08" db="EMBL/GenBank/DDBJ databases">
        <title>The draft genome of Acinetobacter sichuanensis strain WCHAc060041.</title>
        <authorList>
            <person name="Qin J."/>
            <person name="Feng Y."/>
            <person name="Zong Z."/>
        </authorList>
    </citation>
    <scope>NUCLEOTIDE SEQUENCE [LARGE SCALE GENOMIC DNA]</scope>
    <source>
        <strain evidence="2 3">WCHAc060041</strain>
    </source>
</reference>